<evidence type="ECO:0000256" key="1">
    <source>
        <dbReference type="ARBA" id="ARBA00022603"/>
    </source>
</evidence>
<dbReference type="Proteomes" id="UP000000607">
    <property type="component" value="Chromosome"/>
</dbReference>
<feature type="binding site" evidence="5">
    <location>
        <begin position="242"/>
        <end position="245"/>
    </location>
    <ligand>
        <name>substrate</name>
    </ligand>
</feature>
<dbReference type="HOGENOM" id="CLU_018398_3_0_6"/>
<dbReference type="NCBIfam" id="TIGR03534">
    <property type="entry name" value="RF_mod_PrmC"/>
    <property type="match status" value="1"/>
</dbReference>
<feature type="binding site" evidence="5">
    <location>
        <position position="242"/>
    </location>
    <ligand>
        <name>S-adenosyl-L-methionine</name>
        <dbReference type="ChEBI" id="CHEBI:59789"/>
    </ligand>
</feature>
<evidence type="ECO:0000256" key="2">
    <source>
        <dbReference type="ARBA" id="ARBA00022679"/>
    </source>
</evidence>
<feature type="domain" description="Methyltransferase" evidence="6">
    <location>
        <begin position="161"/>
        <end position="306"/>
    </location>
</feature>
<evidence type="ECO:0000256" key="4">
    <source>
        <dbReference type="ARBA" id="ARBA00048391"/>
    </source>
</evidence>
<dbReference type="NCBIfam" id="TIGR00536">
    <property type="entry name" value="hemK_fam"/>
    <property type="match status" value="1"/>
</dbReference>
<dbReference type="PANTHER" id="PTHR18895">
    <property type="entry name" value="HEMK METHYLTRANSFERASE"/>
    <property type="match status" value="1"/>
</dbReference>
<name>Q65TB2_MANSM</name>
<evidence type="ECO:0000256" key="3">
    <source>
        <dbReference type="ARBA" id="ARBA00022691"/>
    </source>
</evidence>
<keyword evidence="2 5" id="KW-0808">Transferase</keyword>
<dbReference type="PANTHER" id="PTHR18895:SF74">
    <property type="entry name" value="MTRF1L RELEASE FACTOR GLUTAMINE METHYLTRANSFERASE"/>
    <property type="match status" value="1"/>
</dbReference>
<evidence type="ECO:0000256" key="5">
    <source>
        <dbReference type="HAMAP-Rule" id="MF_02126"/>
    </source>
</evidence>
<dbReference type="EC" id="2.1.1.297" evidence="5"/>
<sequence>MSKIQEKITMKSGIRFKQLTEDFMVIGEEITITKISPQTYQQWLAFAEDSLQDMTKQDPYANPKVDANRLLQFVTQKSKGTIIAFSDTLLTENESALLSQYLVRRCEGEPIAYILGEQDFWSLNLEVSPDTLIPRPDTEILVEKALEFAKFRLNSPHFSGELAILDLGTGTGAIALALAAELAPISQKCGAKLRILGVDLTNGAVELAKRNALRNQLPQVEFLQSNWFEQLENRQFDIIVGNPPYIDRQDEHLALGDVRFEPLTALVAEDSGYADLRHIIERAPFHLKHQGWLILEHGWQQGQKVRSIFNEFSQNYWQQVATMKDYGDNERITLGCWNKE</sequence>
<comment type="similarity">
    <text evidence="5">Belongs to the protein N5-glutamine methyltransferase family. PrmC subfamily.</text>
</comment>
<proteinExistence type="inferred from homology"/>
<dbReference type="FunFam" id="3.40.50.150:FF:000053">
    <property type="entry name" value="Release factor glutamine methyltransferase"/>
    <property type="match status" value="1"/>
</dbReference>
<dbReference type="InterPro" id="IPR002052">
    <property type="entry name" value="DNA_methylase_N6_adenine_CS"/>
</dbReference>
<dbReference type="SUPFAM" id="SSF53335">
    <property type="entry name" value="S-adenosyl-L-methionine-dependent methyltransferases"/>
    <property type="match status" value="1"/>
</dbReference>
<feature type="binding site" evidence="5">
    <location>
        <begin position="168"/>
        <end position="172"/>
    </location>
    <ligand>
        <name>S-adenosyl-L-methionine</name>
        <dbReference type="ChEBI" id="CHEBI:59789"/>
    </ligand>
</feature>
<dbReference type="Gene3D" id="1.10.8.10">
    <property type="entry name" value="DNA helicase RuvA subunit, C-terminal domain"/>
    <property type="match status" value="1"/>
</dbReference>
<evidence type="ECO:0000259" key="7">
    <source>
        <dbReference type="Pfam" id="PF17827"/>
    </source>
</evidence>
<comment type="catalytic activity">
    <reaction evidence="4 5">
        <text>L-glutaminyl-[peptide chain release factor] + S-adenosyl-L-methionine = N(5)-methyl-L-glutaminyl-[peptide chain release factor] + S-adenosyl-L-homocysteine + H(+)</text>
        <dbReference type="Rhea" id="RHEA:42896"/>
        <dbReference type="Rhea" id="RHEA-COMP:10271"/>
        <dbReference type="Rhea" id="RHEA-COMP:10272"/>
        <dbReference type="ChEBI" id="CHEBI:15378"/>
        <dbReference type="ChEBI" id="CHEBI:30011"/>
        <dbReference type="ChEBI" id="CHEBI:57856"/>
        <dbReference type="ChEBI" id="CHEBI:59789"/>
        <dbReference type="ChEBI" id="CHEBI:61891"/>
        <dbReference type="EC" id="2.1.1.297"/>
    </reaction>
</comment>
<keyword evidence="1 5" id="KW-0489">Methyltransferase</keyword>
<dbReference type="GO" id="GO:0003676">
    <property type="term" value="F:nucleic acid binding"/>
    <property type="evidence" value="ECO:0007669"/>
    <property type="project" value="InterPro"/>
</dbReference>
<dbReference type="Gene3D" id="3.40.50.150">
    <property type="entry name" value="Vaccinia Virus protein VP39"/>
    <property type="match status" value="1"/>
</dbReference>
<gene>
    <name evidence="8" type="primary">hemK</name>
    <name evidence="5" type="synonym">prmC</name>
    <name evidence="8" type="ordered locus">MS1191</name>
</gene>
<dbReference type="STRING" id="221988.MS1191"/>
<keyword evidence="3 5" id="KW-0949">S-adenosyl-L-methionine</keyword>
<dbReference type="Pfam" id="PF17827">
    <property type="entry name" value="PrmC_N"/>
    <property type="match status" value="1"/>
</dbReference>
<accession>Q65TB2</accession>
<evidence type="ECO:0000259" key="6">
    <source>
        <dbReference type="Pfam" id="PF13847"/>
    </source>
</evidence>
<feature type="binding site" evidence="5">
    <location>
        <position position="199"/>
    </location>
    <ligand>
        <name>S-adenosyl-L-methionine</name>
        <dbReference type="ChEBI" id="CHEBI:59789"/>
    </ligand>
</feature>
<feature type="binding site" evidence="5">
    <location>
        <position position="227"/>
    </location>
    <ligand>
        <name>S-adenosyl-L-methionine</name>
        <dbReference type="ChEBI" id="CHEBI:59789"/>
    </ligand>
</feature>
<dbReference type="InterPro" id="IPR019874">
    <property type="entry name" value="RF_methyltr_PrmC"/>
</dbReference>
<dbReference type="EMBL" id="AE016827">
    <property type="protein sequence ID" value="AAU37798.1"/>
    <property type="molecule type" value="Genomic_DNA"/>
</dbReference>
<evidence type="ECO:0000313" key="8">
    <source>
        <dbReference type="EMBL" id="AAU37798.1"/>
    </source>
</evidence>
<dbReference type="GO" id="GO:0102559">
    <property type="term" value="F:peptide chain release factor N(5)-glutamine methyltransferase activity"/>
    <property type="evidence" value="ECO:0007669"/>
    <property type="project" value="UniProtKB-EC"/>
</dbReference>
<dbReference type="HAMAP" id="MF_02126">
    <property type="entry name" value="RF_methyltr_PrmC"/>
    <property type="match status" value="1"/>
</dbReference>
<dbReference type="InterPro" id="IPR004556">
    <property type="entry name" value="HemK-like"/>
</dbReference>
<dbReference type="KEGG" id="msu:MS1191"/>
<evidence type="ECO:0000313" key="9">
    <source>
        <dbReference type="Proteomes" id="UP000000607"/>
    </source>
</evidence>
<dbReference type="eggNOG" id="COG2890">
    <property type="taxonomic scope" value="Bacteria"/>
</dbReference>
<dbReference type="InterPro" id="IPR040758">
    <property type="entry name" value="PrmC_N"/>
</dbReference>
<dbReference type="GO" id="GO:0032259">
    <property type="term" value="P:methylation"/>
    <property type="evidence" value="ECO:0007669"/>
    <property type="project" value="UniProtKB-KW"/>
</dbReference>
<organism evidence="8 9">
    <name type="scientific">Mannheimia succiniciproducens (strain KCTC 0769BP / MBEL55E)</name>
    <dbReference type="NCBI Taxonomy" id="221988"/>
    <lineage>
        <taxon>Bacteria</taxon>
        <taxon>Pseudomonadati</taxon>
        <taxon>Pseudomonadota</taxon>
        <taxon>Gammaproteobacteria</taxon>
        <taxon>Pasteurellales</taxon>
        <taxon>Pasteurellaceae</taxon>
        <taxon>Basfia</taxon>
    </lineage>
</organism>
<keyword evidence="9" id="KW-1185">Reference proteome</keyword>
<dbReference type="InterPro" id="IPR050320">
    <property type="entry name" value="N5-glutamine_MTase"/>
</dbReference>
<dbReference type="InterPro" id="IPR029063">
    <property type="entry name" value="SAM-dependent_MTases_sf"/>
</dbReference>
<dbReference type="CDD" id="cd02440">
    <property type="entry name" value="AdoMet_MTases"/>
    <property type="match status" value="1"/>
</dbReference>
<reference evidence="8 9" key="1">
    <citation type="journal article" date="2004" name="Nat. Biotechnol.">
        <title>The genome sequence of the capnophilic rumen bacterium Mannheimia succiniciproducens.</title>
        <authorList>
            <person name="Hong S.H."/>
            <person name="Kim J.S."/>
            <person name="Lee S.Y."/>
            <person name="In Y.H."/>
            <person name="Choi S.S."/>
            <person name="Rih J.-K."/>
            <person name="Kim C.H."/>
            <person name="Jeong H."/>
            <person name="Hur C.G."/>
            <person name="Kim J.J."/>
        </authorList>
    </citation>
    <scope>NUCLEOTIDE SEQUENCE [LARGE SCALE GENOMIC DNA]</scope>
    <source>
        <strain evidence="9">KCTC 0769BP / MBEL55E</strain>
    </source>
</reference>
<dbReference type="Pfam" id="PF13847">
    <property type="entry name" value="Methyltransf_31"/>
    <property type="match status" value="1"/>
</dbReference>
<feature type="domain" description="Release factor glutamine methyltransferase N-terminal" evidence="7">
    <location>
        <begin position="43"/>
        <end position="116"/>
    </location>
</feature>
<comment type="function">
    <text evidence="5">Methylates the class 1 translation termination release factors RF1/PrfA and RF2/PrfB on the glutamine residue of the universally conserved GGQ motif.</text>
</comment>
<dbReference type="PROSITE" id="PS00092">
    <property type="entry name" value="N6_MTASE"/>
    <property type="match status" value="1"/>
</dbReference>
<dbReference type="AlphaFoldDB" id="Q65TB2"/>
<protein>
    <recommendedName>
        <fullName evidence="5">Release factor glutamine methyltransferase</fullName>
        <shortName evidence="5">RF MTase</shortName>
        <ecNumber evidence="5">2.1.1.297</ecNumber>
    </recommendedName>
    <alternativeName>
        <fullName evidence="5">N5-glutamine methyltransferase PrmC</fullName>
    </alternativeName>
    <alternativeName>
        <fullName evidence="5">Protein-(glutamine-N5) MTase PrmC</fullName>
    </alternativeName>
    <alternativeName>
        <fullName evidence="5">Protein-glutamine N-methyltransferase PrmC</fullName>
    </alternativeName>
</protein>
<dbReference type="InterPro" id="IPR025714">
    <property type="entry name" value="Methyltranfer_dom"/>
</dbReference>